<reference evidence="3 4" key="1">
    <citation type="submission" date="2024-10" db="EMBL/GenBank/DDBJ databases">
        <authorList>
            <person name="Kim D."/>
        </authorList>
    </citation>
    <scope>NUCLEOTIDE SEQUENCE [LARGE SCALE GENOMIC DNA]</scope>
    <source>
        <strain evidence="3">BH-2024</strain>
    </source>
</reference>
<sequence length="271" mass="30953">MENPDANSSTIHRLNGVGLGGQNGRHWSSDWQHKIRNQTAGREGRDGVNSSVGFSAARRHVRPEDVLWWLCLLLTFRCFDLPAVLVSHCRIDRQFLCLAFVCAFSLPFLSVAFAFVNLTYRPTVPFSFLRIFQFLSIFCFICASIFFCLATWKLPFFDIQVCKRIFVDPHCIRHLFHALKKKRQALEEKDQLELYASALDEDLERFSTDSERRRAKHGKISFLGAEVARAAVAEVGANRENGDADHFPRMTVGEDEVPRKTPKGKLMKVTN</sequence>
<keyword evidence="2" id="KW-0472">Membrane</keyword>
<feature type="compositionally biased region" description="Polar residues" evidence="1">
    <location>
        <begin position="1"/>
        <end position="12"/>
    </location>
</feature>
<evidence type="ECO:0000313" key="3">
    <source>
        <dbReference type="EMBL" id="KAL3112812.1"/>
    </source>
</evidence>
<protein>
    <recommendedName>
        <fullName evidence="5">Transmembrane protein</fullName>
    </recommendedName>
</protein>
<evidence type="ECO:0000256" key="2">
    <source>
        <dbReference type="SAM" id="Phobius"/>
    </source>
</evidence>
<proteinExistence type="predicted"/>
<keyword evidence="2" id="KW-0812">Transmembrane</keyword>
<feature type="transmembrane region" description="Helical" evidence="2">
    <location>
        <begin position="66"/>
        <end position="86"/>
    </location>
</feature>
<dbReference type="AlphaFoldDB" id="A0ABD2LD38"/>
<feature type="region of interest" description="Disordered" evidence="1">
    <location>
        <begin position="237"/>
        <end position="271"/>
    </location>
</feature>
<evidence type="ECO:0008006" key="5">
    <source>
        <dbReference type="Google" id="ProtNLM"/>
    </source>
</evidence>
<keyword evidence="4" id="KW-1185">Reference proteome</keyword>
<dbReference type="Proteomes" id="UP001620626">
    <property type="component" value="Unassembled WGS sequence"/>
</dbReference>
<evidence type="ECO:0000256" key="1">
    <source>
        <dbReference type="SAM" id="MobiDB-lite"/>
    </source>
</evidence>
<gene>
    <name evidence="3" type="ORF">niasHT_019786</name>
</gene>
<evidence type="ECO:0000313" key="4">
    <source>
        <dbReference type="Proteomes" id="UP001620626"/>
    </source>
</evidence>
<feature type="compositionally biased region" description="Basic residues" evidence="1">
    <location>
        <begin position="260"/>
        <end position="271"/>
    </location>
</feature>
<name>A0ABD2LD38_9BILA</name>
<dbReference type="EMBL" id="JBICBT010000464">
    <property type="protein sequence ID" value="KAL3112812.1"/>
    <property type="molecule type" value="Genomic_DNA"/>
</dbReference>
<accession>A0ABD2LD38</accession>
<feature type="region of interest" description="Disordered" evidence="1">
    <location>
        <begin position="1"/>
        <end position="28"/>
    </location>
</feature>
<feature type="transmembrane region" description="Helical" evidence="2">
    <location>
        <begin position="95"/>
        <end position="116"/>
    </location>
</feature>
<comment type="caution">
    <text evidence="3">The sequence shown here is derived from an EMBL/GenBank/DDBJ whole genome shotgun (WGS) entry which is preliminary data.</text>
</comment>
<feature type="transmembrane region" description="Helical" evidence="2">
    <location>
        <begin position="128"/>
        <end position="150"/>
    </location>
</feature>
<organism evidence="3 4">
    <name type="scientific">Heterodera trifolii</name>
    <dbReference type="NCBI Taxonomy" id="157864"/>
    <lineage>
        <taxon>Eukaryota</taxon>
        <taxon>Metazoa</taxon>
        <taxon>Ecdysozoa</taxon>
        <taxon>Nematoda</taxon>
        <taxon>Chromadorea</taxon>
        <taxon>Rhabditida</taxon>
        <taxon>Tylenchina</taxon>
        <taxon>Tylenchomorpha</taxon>
        <taxon>Tylenchoidea</taxon>
        <taxon>Heteroderidae</taxon>
        <taxon>Heteroderinae</taxon>
        <taxon>Heterodera</taxon>
    </lineage>
</organism>
<keyword evidence="2" id="KW-1133">Transmembrane helix</keyword>